<dbReference type="Proteomes" id="UP001224775">
    <property type="component" value="Unassembled WGS sequence"/>
</dbReference>
<dbReference type="EMBL" id="JATAAI010000043">
    <property type="protein sequence ID" value="KAK1733912.1"/>
    <property type="molecule type" value="Genomic_DNA"/>
</dbReference>
<accession>A0AAD8XUT8</accession>
<dbReference type="AlphaFoldDB" id="A0AAD8XUT8"/>
<proteinExistence type="predicted"/>
<gene>
    <name evidence="2" type="ORF">QTG54_015439</name>
</gene>
<comment type="caution">
    <text evidence="2">The sequence shown here is derived from an EMBL/GenBank/DDBJ whole genome shotgun (WGS) entry which is preliminary data.</text>
</comment>
<feature type="compositionally biased region" description="Acidic residues" evidence="1">
    <location>
        <begin position="188"/>
        <end position="198"/>
    </location>
</feature>
<organism evidence="2 3">
    <name type="scientific">Skeletonema marinoi</name>
    <dbReference type="NCBI Taxonomy" id="267567"/>
    <lineage>
        <taxon>Eukaryota</taxon>
        <taxon>Sar</taxon>
        <taxon>Stramenopiles</taxon>
        <taxon>Ochrophyta</taxon>
        <taxon>Bacillariophyta</taxon>
        <taxon>Coscinodiscophyceae</taxon>
        <taxon>Thalassiosirophycidae</taxon>
        <taxon>Thalassiosirales</taxon>
        <taxon>Skeletonemataceae</taxon>
        <taxon>Skeletonema</taxon>
        <taxon>Skeletonema marinoi-dohrnii complex</taxon>
    </lineage>
</organism>
<sequence>MADEYESLSRSREDKANAWMEERLADYELTEAEMKWWNAALDEATSDDMNEIVKLYESAAGDVCHKSLNPVIIQCVCKYWKGSYGQQKPDQLLLAAYRAGLHLTKSSALELFLNVLTYIGHSSYQEEYPKTNGGLVLVLINEMEKVLSFGTTIYVDEEKEEKASNGDEDEDEAIATSPAIDGDGNGQVEDEDKDEDKEDNNSSCGL</sequence>
<protein>
    <submittedName>
        <fullName evidence="2">Uncharacterized protein</fullName>
    </submittedName>
</protein>
<feature type="region of interest" description="Disordered" evidence="1">
    <location>
        <begin position="158"/>
        <end position="206"/>
    </location>
</feature>
<evidence type="ECO:0000313" key="3">
    <source>
        <dbReference type="Proteomes" id="UP001224775"/>
    </source>
</evidence>
<evidence type="ECO:0000313" key="2">
    <source>
        <dbReference type="EMBL" id="KAK1733912.1"/>
    </source>
</evidence>
<name>A0AAD8XUT8_9STRA</name>
<evidence type="ECO:0000256" key="1">
    <source>
        <dbReference type="SAM" id="MobiDB-lite"/>
    </source>
</evidence>
<keyword evidence="3" id="KW-1185">Reference proteome</keyword>
<reference evidence="2" key="1">
    <citation type="submission" date="2023-06" db="EMBL/GenBank/DDBJ databases">
        <title>Survivors Of The Sea: Transcriptome response of Skeletonema marinoi to long-term dormancy.</title>
        <authorList>
            <person name="Pinder M.I.M."/>
            <person name="Kourtchenko O."/>
            <person name="Robertson E.K."/>
            <person name="Larsson T."/>
            <person name="Maumus F."/>
            <person name="Osuna-Cruz C.M."/>
            <person name="Vancaester E."/>
            <person name="Stenow R."/>
            <person name="Vandepoele K."/>
            <person name="Ploug H."/>
            <person name="Bruchert V."/>
            <person name="Godhe A."/>
            <person name="Topel M."/>
        </authorList>
    </citation>
    <scope>NUCLEOTIDE SEQUENCE</scope>
    <source>
        <strain evidence="2">R05AC</strain>
    </source>
</reference>